<proteinExistence type="predicted"/>
<accession>A0AAJ0F2F6</accession>
<evidence type="ECO:0000313" key="2">
    <source>
        <dbReference type="EMBL" id="KAK1690448.1"/>
    </source>
</evidence>
<feature type="compositionally biased region" description="Acidic residues" evidence="1">
    <location>
        <begin position="67"/>
        <end position="80"/>
    </location>
</feature>
<reference evidence="2" key="1">
    <citation type="submission" date="2021-06" db="EMBL/GenBank/DDBJ databases">
        <title>Comparative genomics, transcriptomics and evolutionary studies reveal genomic signatures of adaptation to plant cell wall in hemibiotrophic fungi.</title>
        <authorList>
            <consortium name="DOE Joint Genome Institute"/>
            <person name="Baroncelli R."/>
            <person name="Diaz J.F."/>
            <person name="Benocci T."/>
            <person name="Peng M."/>
            <person name="Battaglia E."/>
            <person name="Haridas S."/>
            <person name="Andreopoulos W."/>
            <person name="Labutti K."/>
            <person name="Pangilinan J."/>
            <person name="Floch G.L."/>
            <person name="Makela M.R."/>
            <person name="Henrissat B."/>
            <person name="Grigoriev I.V."/>
            <person name="Crouch J.A."/>
            <person name="De Vries R.P."/>
            <person name="Sukno S.A."/>
            <person name="Thon M.R."/>
        </authorList>
    </citation>
    <scope>NUCLEOTIDE SEQUENCE</scope>
    <source>
        <strain evidence="2">CBS 193.32</strain>
    </source>
</reference>
<name>A0AAJ0F2F6_9PEZI</name>
<organism evidence="2 3">
    <name type="scientific">Colletotrichum godetiae</name>
    <dbReference type="NCBI Taxonomy" id="1209918"/>
    <lineage>
        <taxon>Eukaryota</taxon>
        <taxon>Fungi</taxon>
        <taxon>Dikarya</taxon>
        <taxon>Ascomycota</taxon>
        <taxon>Pezizomycotina</taxon>
        <taxon>Sordariomycetes</taxon>
        <taxon>Hypocreomycetidae</taxon>
        <taxon>Glomerellales</taxon>
        <taxon>Glomerellaceae</taxon>
        <taxon>Colletotrichum</taxon>
        <taxon>Colletotrichum acutatum species complex</taxon>
    </lineage>
</organism>
<dbReference type="RefSeq" id="XP_060434143.1">
    <property type="nucleotide sequence ID" value="XM_060580757.1"/>
</dbReference>
<evidence type="ECO:0000313" key="3">
    <source>
        <dbReference type="Proteomes" id="UP001224890"/>
    </source>
</evidence>
<protein>
    <submittedName>
        <fullName evidence="2">Uncharacterized protein</fullName>
    </submittedName>
</protein>
<dbReference type="EMBL" id="JAHMHR010000006">
    <property type="protein sequence ID" value="KAK1690448.1"/>
    <property type="molecule type" value="Genomic_DNA"/>
</dbReference>
<keyword evidence="3" id="KW-1185">Reference proteome</keyword>
<gene>
    <name evidence="2" type="ORF">BDP55DRAFT_756193</name>
</gene>
<comment type="caution">
    <text evidence="2">The sequence shown here is derived from an EMBL/GenBank/DDBJ whole genome shotgun (WGS) entry which is preliminary data.</text>
</comment>
<dbReference type="GeneID" id="85465283"/>
<feature type="compositionally biased region" description="Polar residues" evidence="1">
    <location>
        <begin position="41"/>
        <end position="58"/>
    </location>
</feature>
<dbReference type="AlphaFoldDB" id="A0AAJ0F2F6"/>
<dbReference type="Proteomes" id="UP001224890">
    <property type="component" value="Unassembled WGS sequence"/>
</dbReference>
<evidence type="ECO:0000256" key="1">
    <source>
        <dbReference type="SAM" id="MobiDB-lite"/>
    </source>
</evidence>
<feature type="region of interest" description="Disordered" evidence="1">
    <location>
        <begin position="21"/>
        <end position="80"/>
    </location>
</feature>
<sequence length="392" mass="43979">MDNSGSDSHGTSLKLDVIDFQSTYTPVNLEETEENLRDDTYQGSESSIVENDGGSTPSHLVGSATVDDGDFQDPENDSGDNEAVYVHTGVPDNPKNPSWRLGDANTRPSIAASSRNPTSGEILRANDTSGPFCRHCKDNSKRSSQKYRAGISPLYCSGCRRGHPSSLFSAKQRQKESNKRICIGREGHIRLCEHKTFGWDELCIFLRQPMRIRASHAHLRSSNSPAVIGTHNEVKAIFGRENHYASWASVIGLDKRAHVKISAFKLREQPGWNPFANECPREISHTSKTEKWLRVLISEGSLPQSVSLVRRLSRCTEHDGCIILPHRRKIELRSSNARVLEHYDSQWYQALDPASHNLVEDIEFKAVTWCEEARCRNFHGFRDHASVGISTK</sequence>